<dbReference type="GO" id="GO:0008889">
    <property type="term" value="F:glycerophosphodiester phosphodiesterase activity"/>
    <property type="evidence" value="ECO:0007669"/>
    <property type="project" value="UniProtKB-EC"/>
</dbReference>
<dbReference type="Proteomes" id="UP001239085">
    <property type="component" value="Unassembled WGS sequence"/>
</dbReference>
<name>A0ABU0P829_9MICO</name>
<dbReference type="SUPFAM" id="SSF51695">
    <property type="entry name" value="PLC-like phosphodiesterases"/>
    <property type="match status" value="1"/>
</dbReference>
<dbReference type="InterPro" id="IPR030395">
    <property type="entry name" value="GP_PDE_dom"/>
</dbReference>
<evidence type="ECO:0000313" key="4">
    <source>
        <dbReference type="Proteomes" id="UP001239085"/>
    </source>
</evidence>
<organism evidence="3 4">
    <name type="scientific">Microbacterium murale</name>
    <dbReference type="NCBI Taxonomy" id="1081040"/>
    <lineage>
        <taxon>Bacteria</taxon>
        <taxon>Bacillati</taxon>
        <taxon>Actinomycetota</taxon>
        <taxon>Actinomycetes</taxon>
        <taxon>Micrococcales</taxon>
        <taxon>Microbacteriaceae</taxon>
        <taxon>Microbacterium</taxon>
    </lineage>
</organism>
<evidence type="ECO:0000313" key="3">
    <source>
        <dbReference type="EMBL" id="MDQ0643484.1"/>
    </source>
</evidence>
<keyword evidence="1" id="KW-0732">Signal</keyword>
<evidence type="ECO:0000259" key="2">
    <source>
        <dbReference type="PROSITE" id="PS51704"/>
    </source>
</evidence>
<dbReference type="Pfam" id="PF03009">
    <property type="entry name" value="GDPD"/>
    <property type="match status" value="1"/>
</dbReference>
<dbReference type="Gene3D" id="3.20.20.190">
    <property type="entry name" value="Phosphatidylinositol (PI) phosphodiesterase"/>
    <property type="match status" value="1"/>
</dbReference>
<feature type="signal peptide" evidence="1">
    <location>
        <begin position="1"/>
        <end position="26"/>
    </location>
</feature>
<dbReference type="EC" id="3.1.4.46" evidence="3"/>
<comment type="caution">
    <text evidence="3">The sequence shown here is derived from an EMBL/GenBank/DDBJ whole genome shotgun (WGS) entry which is preliminary data.</text>
</comment>
<keyword evidence="3" id="KW-0378">Hydrolase</keyword>
<protein>
    <submittedName>
        <fullName evidence="3">Glycerophosphoryl diester phosphodiesterase</fullName>
        <ecNumber evidence="3">3.1.4.46</ecNumber>
    </submittedName>
</protein>
<dbReference type="EMBL" id="JAUSXK010000001">
    <property type="protein sequence ID" value="MDQ0643484.1"/>
    <property type="molecule type" value="Genomic_DNA"/>
</dbReference>
<evidence type="ECO:0000256" key="1">
    <source>
        <dbReference type="SAM" id="SignalP"/>
    </source>
</evidence>
<dbReference type="RefSeq" id="WP_307360281.1">
    <property type="nucleotide sequence ID" value="NZ_JAUSXK010000001.1"/>
</dbReference>
<gene>
    <name evidence="3" type="ORF">QFZ46_001644</name>
</gene>
<proteinExistence type="predicted"/>
<sequence>MRTRTLTLAAAAGIVGLSLVATPAIAAQPEKVSVITTAHRGAMAYAPENTLVAFKVGIEQKATWIESDVQLSKDGVPILIHDTTLTRTTNVEEVFPDRAPWKVADFTLEEIKQLDAGSWFGEEFAGEQVPTLAEMVSQVRSSRSGIIMELKAPELYPGVEQEVIDVFDSFPGYVNSALASERLAVQSFNWDSMATYAELQPEVPVGLLGTVPVADLAAYGQWADQVNPNFGAVTADYVDAVHAAGMVINTYTVNEVADMARMLDYGVDGIITNRPDVLEDLLAQRNIEKR</sequence>
<accession>A0ABU0P829</accession>
<dbReference type="PANTHER" id="PTHR46211:SF1">
    <property type="entry name" value="GLYCEROPHOSPHODIESTER PHOSPHODIESTERASE, CYTOPLASMIC"/>
    <property type="match status" value="1"/>
</dbReference>
<dbReference type="PANTHER" id="PTHR46211">
    <property type="entry name" value="GLYCEROPHOSPHORYL DIESTER PHOSPHODIESTERASE"/>
    <property type="match status" value="1"/>
</dbReference>
<feature type="domain" description="GP-PDE" evidence="2">
    <location>
        <begin position="34"/>
        <end position="282"/>
    </location>
</feature>
<keyword evidence="4" id="KW-1185">Reference proteome</keyword>
<reference evidence="3 4" key="1">
    <citation type="submission" date="2023-07" db="EMBL/GenBank/DDBJ databases">
        <title>Comparative genomics of wheat-associated soil bacteria to identify genetic determinants of phenazine resistance.</title>
        <authorList>
            <person name="Mouncey N."/>
        </authorList>
    </citation>
    <scope>NUCLEOTIDE SEQUENCE [LARGE SCALE GENOMIC DNA]</scope>
    <source>
        <strain evidence="3 4">W2I7</strain>
    </source>
</reference>
<dbReference type="InterPro" id="IPR017946">
    <property type="entry name" value="PLC-like_Pdiesterase_TIM-brl"/>
</dbReference>
<feature type="chain" id="PRO_5045527919" evidence="1">
    <location>
        <begin position="27"/>
        <end position="290"/>
    </location>
</feature>
<dbReference type="PROSITE" id="PS51704">
    <property type="entry name" value="GP_PDE"/>
    <property type="match status" value="1"/>
</dbReference>